<evidence type="ECO:0000256" key="1">
    <source>
        <dbReference type="ARBA" id="ARBA00022801"/>
    </source>
</evidence>
<dbReference type="AlphaFoldDB" id="A0A151GYB3"/>
<dbReference type="STRING" id="98403.A0A151GYB3"/>
<keyword evidence="2" id="KW-0472">Membrane</keyword>
<keyword evidence="4" id="KW-1185">Reference proteome</keyword>
<dbReference type="Proteomes" id="UP000076580">
    <property type="component" value="Chromosome 01"/>
</dbReference>
<dbReference type="InParanoid" id="A0A151GYB3"/>
<dbReference type="GO" id="GO:0006046">
    <property type="term" value="P:N-acetylglucosamine catabolic process"/>
    <property type="evidence" value="ECO:0007669"/>
    <property type="project" value="TreeGrafter"/>
</dbReference>
<dbReference type="RefSeq" id="XP_040661384.1">
    <property type="nucleotide sequence ID" value="XM_040800501.1"/>
</dbReference>
<organism evidence="3 4">
    <name type="scientific">Drechmeria coniospora</name>
    <name type="common">Nematophagous fungus</name>
    <name type="synonym">Meria coniospora</name>
    <dbReference type="NCBI Taxonomy" id="98403"/>
    <lineage>
        <taxon>Eukaryota</taxon>
        <taxon>Fungi</taxon>
        <taxon>Dikarya</taxon>
        <taxon>Ascomycota</taxon>
        <taxon>Pezizomycotina</taxon>
        <taxon>Sordariomycetes</taxon>
        <taxon>Hypocreomycetidae</taxon>
        <taxon>Hypocreales</taxon>
        <taxon>Ophiocordycipitaceae</taxon>
        <taxon>Drechmeria</taxon>
    </lineage>
</organism>
<evidence type="ECO:0000256" key="2">
    <source>
        <dbReference type="SAM" id="Phobius"/>
    </source>
</evidence>
<name>A0A151GYB3_DRECN</name>
<sequence>MEEKDGLPPYTYGALEPMPLPSRCRNALSRRRRRALRFVVVSCLVLIVFAQWKQVWRSRNDAPSLSLERLKRDLATCRRLRHTPEDPVGLGREKNARYIDGHRPTLIRNATVWIGEAVPGTSAEDARAGKGWRWETRDVLLEKGLIKAVERHISSTSLPKDTKVYDAAGRQLTSGIIDMHSHAGVFALPSLNGNDDGNEFSDKITPWARSIDALDPFDPQFQVIKSGGVTTSLILPGSSNNIAGEGFLVKHAVGKPDGRGEIGVRDMLADPDGSWRYMKMACGENPKIVGAETSTVARRNSRMGESFDFRRAFEQATALVQRQDDWCDKAESSGVESMDEYLPQDITWEPLGAALRGQVHVNVHCYTVTDLEAMVDHSNEFKFAVRSFHHAHQSYLVPEVRCFFAPLPPPPGRRRHARG</sequence>
<dbReference type="SUPFAM" id="SSF51338">
    <property type="entry name" value="Composite domain of metallo-dependent hydrolases"/>
    <property type="match status" value="1"/>
</dbReference>
<evidence type="ECO:0008006" key="5">
    <source>
        <dbReference type="Google" id="ProtNLM"/>
    </source>
</evidence>
<reference evidence="3 4" key="1">
    <citation type="journal article" date="2016" name="Sci. Rep.">
        <title>Insights into Adaptations to a Near-Obligate Nematode Endoparasitic Lifestyle from the Finished Genome of Drechmeria coniospora.</title>
        <authorList>
            <person name="Zhang L."/>
            <person name="Zhou Z."/>
            <person name="Guo Q."/>
            <person name="Fokkens L."/>
            <person name="Miskei M."/>
            <person name="Pocsi I."/>
            <person name="Zhang W."/>
            <person name="Chen M."/>
            <person name="Wang L."/>
            <person name="Sun Y."/>
            <person name="Donzelli B.G."/>
            <person name="Gibson D.M."/>
            <person name="Nelson D.R."/>
            <person name="Luo J.G."/>
            <person name="Rep M."/>
            <person name="Liu H."/>
            <person name="Yang S."/>
            <person name="Wang J."/>
            <person name="Krasnoff S.B."/>
            <person name="Xu Y."/>
            <person name="Molnar I."/>
            <person name="Lin M."/>
        </authorList>
    </citation>
    <scope>NUCLEOTIDE SEQUENCE [LARGE SCALE GENOMIC DNA]</scope>
    <source>
        <strain evidence="3 4">ARSEF 6962</strain>
    </source>
</reference>
<dbReference type="GO" id="GO:0008448">
    <property type="term" value="F:N-acetylglucosamine-6-phosphate deacetylase activity"/>
    <property type="evidence" value="ECO:0007669"/>
    <property type="project" value="TreeGrafter"/>
</dbReference>
<dbReference type="PANTHER" id="PTHR11113">
    <property type="entry name" value="N-ACETYLGLUCOSAMINE-6-PHOSPHATE DEACETYLASE"/>
    <property type="match status" value="1"/>
</dbReference>
<comment type="caution">
    <text evidence="3">The sequence shown here is derived from an EMBL/GenBank/DDBJ whole genome shotgun (WGS) entry which is preliminary data.</text>
</comment>
<dbReference type="GeneID" id="63715820"/>
<evidence type="ECO:0000313" key="4">
    <source>
        <dbReference type="Proteomes" id="UP000076580"/>
    </source>
</evidence>
<dbReference type="SUPFAM" id="SSF51556">
    <property type="entry name" value="Metallo-dependent hydrolases"/>
    <property type="match status" value="1"/>
</dbReference>
<feature type="transmembrane region" description="Helical" evidence="2">
    <location>
        <begin position="35"/>
        <end position="52"/>
    </location>
</feature>
<gene>
    <name evidence="3" type="ORF">DCS_03177</name>
</gene>
<proteinExistence type="predicted"/>
<dbReference type="EMBL" id="LAYC01000001">
    <property type="protein sequence ID" value="KYK62032.1"/>
    <property type="molecule type" value="Genomic_DNA"/>
</dbReference>
<protein>
    <recommendedName>
        <fullName evidence="5">Amidohydrolase 3 domain-containing protein</fullName>
    </recommendedName>
</protein>
<accession>A0A151GYB3</accession>
<dbReference type="Gene3D" id="3.20.20.140">
    <property type="entry name" value="Metal-dependent hydrolases"/>
    <property type="match status" value="1"/>
</dbReference>
<evidence type="ECO:0000313" key="3">
    <source>
        <dbReference type="EMBL" id="KYK62032.1"/>
    </source>
</evidence>
<dbReference type="InterPro" id="IPR011059">
    <property type="entry name" value="Metal-dep_hydrolase_composite"/>
</dbReference>
<dbReference type="PANTHER" id="PTHR11113:SF14">
    <property type="entry name" value="N-ACETYLGLUCOSAMINE-6-PHOSPHATE DEACETYLASE"/>
    <property type="match status" value="1"/>
</dbReference>
<keyword evidence="2" id="KW-0812">Transmembrane</keyword>
<keyword evidence="2" id="KW-1133">Transmembrane helix</keyword>
<dbReference type="InterPro" id="IPR032466">
    <property type="entry name" value="Metal_Hydrolase"/>
</dbReference>
<keyword evidence="1" id="KW-0378">Hydrolase</keyword>